<dbReference type="VEuPathDB" id="FungiDB:JI435_142010"/>
<evidence type="ECO:0000313" key="2">
    <source>
        <dbReference type="EMBL" id="QRD03012.1"/>
    </source>
</evidence>
<dbReference type="SUPFAM" id="SSF53474">
    <property type="entry name" value="alpha/beta-Hydrolases"/>
    <property type="match status" value="1"/>
</dbReference>
<accession>A0A7U2FD08</accession>
<sequence length="338" mass="37749">CGYKYMIDPLLVALHRTDCGSYLLLSLSSPSQTYFSATMTDSSCSECIKGTIHSGQPKGTEELIHGLNTYVIGNRINPRGIIVIYSDIFGLALPNNKLIADAYAASGQWLVYLPDFFHGDPVDLKVADALLPVDAAAQSTFAKYTGILASMPTFLMWRTRHKHADVEKTCIDFLSSLRRATPDKKIGIVGFCWGGRYAIRAGMAQHQISINNTATPLIDAVVALHPSNMVLPDDVMELVVPVSYGWGAQDIAVSYATRGKIEKFHEEERGRGKRVPEMKHCRYEPGRHGFAVRGIRVMRGRGGVWRRRRGRPWSGWRSGFRWDWVEIVSAEFIFAHCV</sequence>
<dbReference type="AlphaFoldDB" id="A0A7U2FD08"/>
<feature type="domain" description="Dienelactone hydrolase" evidence="1">
    <location>
        <begin position="69"/>
        <end position="293"/>
    </location>
</feature>
<name>A0A7U2FD08_PHANO</name>
<dbReference type="PANTHER" id="PTHR17630">
    <property type="entry name" value="DIENELACTONE HYDROLASE"/>
    <property type="match status" value="1"/>
</dbReference>
<dbReference type="Proteomes" id="UP000663193">
    <property type="component" value="Chromosome 14"/>
</dbReference>
<dbReference type="Gene3D" id="3.40.50.1820">
    <property type="entry name" value="alpha/beta hydrolase"/>
    <property type="match status" value="1"/>
</dbReference>
<reference evidence="3" key="1">
    <citation type="journal article" date="2021" name="BMC Genomics">
        <title>Chromosome-level genome assembly and manually-curated proteome of model necrotroph Parastagonospora nodorum Sn15 reveals a genome-wide trove of candidate effector homologs, and redundancy of virulence-related functions within an accessory chromosome.</title>
        <authorList>
            <person name="Bertazzoni S."/>
            <person name="Jones D.A.B."/>
            <person name="Phan H.T."/>
            <person name="Tan K.-C."/>
            <person name="Hane J.K."/>
        </authorList>
    </citation>
    <scope>NUCLEOTIDE SEQUENCE [LARGE SCALE GENOMIC DNA]</scope>
    <source>
        <strain evidence="3">SN15 / ATCC MYA-4574 / FGSC 10173)</strain>
    </source>
</reference>
<dbReference type="OrthoDB" id="17560at2759"/>
<dbReference type="InterPro" id="IPR002925">
    <property type="entry name" value="Dienelactn_hydro"/>
</dbReference>
<evidence type="ECO:0000313" key="3">
    <source>
        <dbReference type="Proteomes" id="UP000663193"/>
    </source>
</evidence>
<dbReference type="GO" id="GO:0016787">
    <property type="term" value="F:hydrolase activity"/>
    <property type="evidence" value="ECO:0007669"/>
    <property type="project" value="InterPro"/>
</dbReference>
<organism evidence="2 3">
    <name type="scientific">Phaeosphaeria nodorum (strain SN15 / ATCC MYA-4574 / FGSC 10173)</name>
    <name type="common">Glume blotch fungus</name>
    <name type="synonym">Parastagonospora nodorum</name>
    <dbReference type="NCBI Taxonomy" id="321614"/>
    <lineage>
        <taxon>Eukaryota</taxon>
        <taxon>Fungi</taxon>
        <taxon>Dikarya</taxon>
        <taxon>Ascomycota</taxon>
        <taxon>Pezizomycotina</taxon>
        <taxon>Dothideomycetes</taxon>
        <taxon>Pleosporomycetidae</taxon>
        <taxon>Pleosporales</taxon>
        <taxon>Pleosporineae</taxon>
        <taxon>Phaeosphaeriaceae</taxon>
        <taxon>Parastagonospora</taxon>
    </lineage>
</organism>
<feature type="non-terminal residue" evidence="2">
    <location>
        <position position="1"/>
    </location>
</feature>
<proteinExistence type="predicted"/>
<dbReference type="PANTHER" id="PTHR17630:SF87">
    <property type="entry name" value="DIENELACTONE HYDROLASE DOMAIN-CONTAINING PROTEIN"/>
    <property type="match status" value="1"/>
</dbReference>
<gene>
    <name evidence="2" type="ORF">JI435_142010</name>
</gene>
<keyword evidence="3" id="KW-1185">Reference proteome</keyword>
<dbReference type="InterPro" id="IPR029058">
    <property type="entry name" value="AB_hydrolase_fold"/>
</dbReference>
<evidence type="ECO:0000259" key="1">
    <source>
        <dbReference type="Pfam" id="PF01738"/>
    </source>
</evidence>
<dbReference type="EMBL" id="CP069036">
    <property type="protein sequence ID" value="QRD03012.1"/>
    <property type="molecule type" value="Genomic_DNA"/>
</dbReference>
<protein>
    <recommendedName>
        <fullName evidence="1">Dienelactone hydrolase domain-containing protein</fullName>
    </recommendedName>
</protein>
<dbReference type="Pfam" id="PF01738">
    <property type="entry name" value="DLH"/>
    <property type="match status" value="1"/>
</dbReference>